<evidence type="ECO:0000313" key="7">
    <source>
        <dbReference type="EMBL" id="PWJ12507.1"/>
    </source>
</evidence>
<dbReference type="GO" id="GO:0016020">
    <property type="term" value="C:membrane"/>
    <property type="evidence" value="ECO:0007669"/>
    <property type="project" value="UniProtKB-SubCell"/>
</dbReference>
<dbReference type="OrthoDB" id="952521at2"/>
<evidence type="ECO:0000313" key="10">
    <source>
        <dbReference type="Proteomes" id="UP000251571"/>
    </source>
</evidence>
<dbReference type="EMBL" id="QGDJ01000016">
    <property type="protein sequence ID" value="PWJ12507.1"/>
    <property type="molecule type" value="Genomic_DNA"/>
</dbReference>
<dbReference type="InterPro" id="IPR029095">
    <property type="entry name" value="NarX-like_N"/>
</dbReference>
<dbReference type="RefSeq" id="WP_109566180.1">
    <property type="nucleotide sequence ID" value="NZ_QGDJ01000016.1"/>
</dbReference>
<dbReference type="EMBL" id="UETC01000016">
    <property type="protein sequence ID" value="SSA50988.1"/>
    <property type="molecule type" value="Genomic_DNA"/>
</dbReference>
<evidence type="ECO:0000313" key="9">
    <source>
        <dbReference type="Proteomes" id="UP000245839"/>
    </source>
</evidence>
<feature type="domain" description="NarX-like N-terminal" evidence="6">
    <location>
        <begin position="166"/>
        <end position="251"/>
    </location>
</feature>
<keyword evidence="2" id="KW-0812">Transmembrane</keyword>
<evidence type="ECO:0000313" key="8">
    <source>
        <dbReference type="EMBL" id="SSA50988.1"/>
    </source>
</evidence>
<evidence type="ECO:0000256" key="5">
    <source>
        <dbReference type="SAM" id="SignalP"/>
    </source>
</evidence>
<evidence type="ECO:0000256" key="3">
    <source>
        <dbReference type="ARBA" id="ARBA00022989"/>
    </source>
</evidence>
<evidence type="ECO:0000256" key="2">
    <source>
        <dbReference type="ARBA" id="ARBA00022692"/>
    </source>
</evidence>
<dbReference type="AlphaFoldDB" id="A0A2Y9B683"/>
<protein>
    <submittedName>
        <fullName evidence="7">PilJ/NarX-like methyl-accepting chemotaxis transducer</fullName>
    </submittedName>
    <submittedName>
        <fullName evidence="8">Type IV pili methyl-accepting chemotaxis transducer N-term</fullName>
    </submittedName>
</protein>
<keyword evidence="3" id="KW-1133">Transmembrane helix</keyword>
<comment type="subcellular location">
    <subcellularLocation>
        <location evidence="1">Membrane</location>
        <topology evidence="1">Multi-pass membrane protein</topology>
    </subcellularLocation>
</comment>
<evidence type="ECO:0000259" key="6">
    <source>
        <dbReference type="Pfam" id="PF13675"/>
    </source>
</evidence>
<dbReference type="Pfam" id="PF13675">
    <property type="entry name" value="PilJ"/>
    <property type="match status" value="2"/>
</dbReference>
<keyword evidence="5" id="KW-0732">Signal</keyword>
<proteinExistence type="predicted"/>
<dbReference type="Proteomes" id="UP000245839">
    <property type="component" value="Unassembled WGS sequence"/>
</dbReference>
<accession>A0A2Y9B683</accession>
<evidence type="ECO:0000256" key="4">
    <source>
        <dbReference type="ARBA" id="ARBA00023136"/>
    </source>
</evidence>
<reference evidence="7 9" key="2">
    <citation type="submission" date="2018-03" db="EMBL/GenBank/DDBJ databases">
        <title>Genomic Encyclopedia of Archaeal and Bacterial Type Strains, Phase II (KMG-II): from individual species to whole genera.</title>
        <authorList>
            <person name="Goeker M."/>
        </authorList>
    </citation>
    <scope>NUCLEOTIDE SEQUENCE [LARGE SCALE GENOMIC DNA]</scope>
    <source>
        <strain evidence="7 9">DSM 25227</strain>
    </source>
</reference>
<gene>
    <name evidence="7" type="ORF">BCF38_11665</name>
    <name evidence="8" type="ORF">SAMN05421539_11665</name>
</gene>
<keyword evidence="4" id="KW-0472">Membrane</keyword>
<sequence length="294" mass="30910">MKPNVFFPLAAAFAAALAWPPAAKAQAREGAVRVDMAGKLGMLSQRVPNALCNLAAGVETKVATDHMRAAAAEFDRVAAALVWGDPGLKITARETDPEVLADVARLQDAWGPIRATVFSLLDREPDYADLASVALASDALLEAAQALAVSVRSDSDNNTPVPQAWALTIDIAGRQRMLAQRMSQFACLLLVGLDADAAATELTRVMETYGTSLWALRFGLKDAGILAPPTEEIGARLEEVAVDWGTLAPILATIRSGGAPDDALRGQLYLGLNSLTGKMNTVVGLYVEASAVSS</sequence>
<dbReference type="Proteomes" id="UP000251571">
    <property type="component" value="Unassembled WGS sequence"/>
</dbReference>
<evidence type="ECO:0000256" key="1">
    <source>
        <dbReference type="ARBA" id="ARBA00004141"/>
    </source>
</evidence>
<feature type="chain" id="PRO_5036059000" evidence="5">
    <location>
        <begin position="26"/>
        <end position="294"/>
    </location>
</feature>
<keyword evidence="9" id="KW-1185">Reference proteome</keyword>
<feature type="domain" description="NarX-like N-terminal" evidence="6">
    <location>
        <begin position="25"/>
        <end position="117"/>
    </location>
</feature>
<name>A0A2Y9B683_9RHOB</name>
<organism evidence="8 10">
    <name type="scientific">Jannaschia seohaensis</name>
    <dbReference type="NCBI Taxonomy" id="475081"/>
    <lineage>
        <taxon>Bacteria</taxon>
        <taxon>Pseudomonadati</taxon>
        <taxon>Pseudomonadota</taxon>
        <taxon>Alphaproteobacteria</taxon>
        <taxon>Rhodobacterales</taxon>
        <taxon>Roseobacteraceae</taxon>
        <taxon>Jannaschia</taxon>
    </lineage>
</organism>
<reference evidence="8 10" key="1">
    <citation type="submission" date="2016-10" db="EMBL/GenBank/DDBJ databases">
        <authorList>
            <person name="Cai Z."/>
        </authorList>
    </citation>
    <scope>NUCLEOTIDE SEQUENCE [LARGE SCALE GENOMIC DNA]</scope>
    <source>
        <strain evidence="8 10">DSM 25227</strain>
    </source>
</reference>
<feature type="signal peptide" evidence="5">
    <location>
        <begin position="1"/>
        <end position="25"/>
    </location>
</feature>